<evidence type="ECO:0000256" key="4">
    <source>
        <dbReference type="SAM" id="SignalP"/>
    </source>
</evidence>
<keyword evidence="3" id="KW-0676">Redox-active center</keyword>
<organism evidence="6 7">
    <name type="scientific">Autumnicola lenta</name>
    <dbReference type="NCBI Taxonomy" id="3075593"/>
    <lineage>
        <taxon>Bacteria</taxon>
        <taxon>Pseudomonadati</taxon>
        <taxon>Bacteroidota</taxon>
        <taxon>Flavobacteriia</taxon>
        <taxon>Flavobacteriales</taxon>
        <taxon>Flavobacteriaceae</taxon>
        <taxon>Autumnicola</taxon>
    </lineage>
</organism>
<dbReference type="Pfam" id="PF08534">
    <property type="entry name" value="Redoxin"/>
    <property type="match status" value="1"/>
</dbReference>
<evidence type="ECO:0000259" key="5">
    <source>
        <dbReference type="PROSITE" id="PS51352"/>
    </source>
</evidence>
<dbReference type="CDD" id="cd02969">
    <property type="entry name" value="PRX_like1"/>
    <property type="match status" value="1"/>
</dbReference>
<keyword evidence="2" id="KW-0201">Cytochrome c-type biogenesis</keyword>
<name>A0ABU3CH38_9FLAO</name>
<dbReference type="Proteomes" id="UP001245285">
    <property type="component" value="Unassembled WGS sequence"/>
</dbReference>
<dbReference type="InterPro" id="IPR000866">
    <property type="entry name" value="AhpC/TSA"/>
</dbReference>
<dbReference type="RefSeq" id="WP_311493849.1">
    <property type="nucleotide sequence ID" value="NZ_JAVRHO010000003.1"/>
</dbReference>
<dbReference type="SUPFAM" id="SSF52833">
    <property type="entry name" value="Thioredoxin-like"/>
    <property type="match status" value="2"/>
</dbReference>
<gene>
    <name evidence="6" type="ORF">RM545_03080</name>
</gene>
<evidence type="ECO:0000256" key="2">
    <source>
        <dbReference type="ARBA" id="ARBA00022748"/>
    </source>
</evidence>
<feature type="chain" id="PRO_5046471747" evidence="4">
    <location>
        <begin position="25"/>
        <end position="410"/>
    </location>
</feature>
<dbReference type="InterPro" id="IPR036249">
    <property type="entry name" value="Thioredoxin-like_sf"/>
</dbReference>
<dbReference type="PANTHER" id="PTHR43640:SF1">
    <property type="entry name" value="THIOREDOXIN-DEPENDENT PEROXIREDOXIN"/>
    <property type="match status" value="1"/>
</dbReference>
<evidence type="ECO:0000256" key="3">
    <source>
        <dbReference type="ARBA" id="ARBA00023284"/>
    </source>
</evidence>
<keyword evidence="7" id="KW-1185">Reference proteome</keyword>
<dbReference type="PROSITE" id="PS51352">
    <property type="entry name" value="THIOREDOXIN_2"/>
    <property type="match status" value="2"/>
</dbReference>
<accession>A0ABU3CH38</accession>
<dbReference type="InterPro" id="IPR017937">
    <property type="entry name" value="Thioredoxin_CS"/>
</dbReference>
<sequence length="410" mass="46325">MKRNYLSYLLLKCSLIVLVVAVFAQCKSDTKNSNESTDENEQAQVVDTFAFSSNPVKVPEQEVKTLEIGSKAPNFRLPGTDGKYHSLSEYDSAKVLAVIFTCNHCPTAQAYEERIKSITSDYKDKSVQVVAISPNSPLGLLPEELGYSDLGDTYEDMIIRDKDKNFNFPYLYDGDNQEVSLAYGPAATPHTFVFDEQRTLQYVGRIDDTEKPGTKNGEDLRNALDKILANEELEEPVTKTFGCSTKWGWKTKNREKIDAEWAEKEVTLQESSTNELKELIKNDSDKLRLINVWATWCAPCRIEYPEFVTIQRMFGAKDFEFVSISADKLSKKESALDFLESTNSAVGNHIAVNDDKYAIIEAIDPEWNGALPYTMLIEPGGNVVWSYQGEVDFLELKKTIVEHPMMGRVY</sequence>
<evidence type="ECO:0000313" key="7">
    <source>
        <dbReference type="Proteomes" id="UP001245285"/>
    </source>
</evidence>
<comment type="subcellular location">
    <subcellularLocation>
        <location evidence="1">Cell envelope</location>
    </subcellularLocation>
</comment>
<dbReference type="InterPro" id="IPR013766">
    <property type="entry name" value="Thioredoxin_domain"/>
</dbReference>
<protein>
    <submittedName>
        <fullName evidence="6">Redoxin domain-containing protein</fullName>
    </submittedName>
</protein>
<feature type="domain" description="Thioredoxin" evidence="5">
    <location>
        <begin position="66"/>
        <end position="229"/>
    </location>
</feature>
<keyword evidence="4" id="KW-0732">Signal</keyword>
<dbReference type="PROSITE" id="PS00194">
    <property type="entry name" value="THIOREDOXIN_1"/>
    <property type="match status" value="1"/>
</dbReference>
<dbReference type="EMBL" id="JAVRHO010000003">
    <property type="protein sequence ID" value="MDT0645663.1"/>
    <property type="molecule type" value="Genomic_DNA"/>
</dbReference>
<comment type="caution">
    <text evidence="6">The sequence shown here is derived from an EMBL/GenBank/DDBJ whole genome shotgun (WGS) entry which is preliminary data.</text>
</comment>
<dbReference type="InterPro" id="IPR013740">
    <property type="entry name" value="Redoxin"/>
</dbReference>
<feature type="domain" description="Thioredoxin" evidence="5">
    <location>
        <begin position="257"/>
        <end position="405"/>
    </location>
</feature>
<dbReference type="Gene3D" id="3.40.30.10">
    <property type="entry name" value="Glutaredoxin"/>
    <property type="match status" value="2"/>
</dbReference>
<evidence type="ECO:0000313" key="6">
    <source>
        <dbReference type="EMBL" id="MDT0645663.1"/>
    </source>
</evidence>
<reference evidence="6 7" key="1">
    <citation type="submission" date="2023-09" db="EMBL/GenBank/DDBJ databases">
        <authorList>
            <person name="Rey-Velasco X."/>
        </authorList>
    </citation>
    <scope>NUCLEOTIDE SEQUENCE [LARGE SCALE GENOMIC DNA]</scope>
    <source>
        <strain evidence="6 7">F260</strain>
    </source>
</reference>
<dbReference type="InterPro" id="IPR047262">
    <property type="entry name" value="PRX-like1"/>
</dbReference>
<dbReference type="Pfam" id="PF00578">
    <property type="entry name" value="AhpC-TSA"/>
    <property type="match status" value="1"/>
</dbReference>
<proteinExistence type="predicted"/>
<dbReference type="CDD" id="cd02966">
    <property type="entry name" value="TlpA_like_family"/>
    <property type="match status" value="1"/>
</dbReference>
<feature type="signal peptide" evidence="4">
    <location>
        <begin position="1"/>
        <end position="24"/>
    </location>
</feature>
<evidence type="ECO:0000256" key="1">
    <source>
        <dbReference type="ARBA" id="ARBA00004196"/>
    </source>
</evidence>
<dbReference type="PANTHER" id="PTHR43640">
    <property type="entry name" value="OS07G0260300 PROTEIN"/>
    <property type="match status" value="1"/>
</dbReference>